<dbReference type="EMBL" id="MAQE01000003">
    <property type="protein sequence ID" value="OBY53737.1"/>
    <property type="molecule type" value="Genomic_DNA"/>
</dbReference>
<evidence type="ECO:0000313" key="2">
    <source>
        <dbReference type="EMBL" id="OBY53737.1"/>
    </source>
</evidence>
<comment type="caution">
    <text evidence="2">The sequence shown here is derived from an EMBL/GenBank/DDBJ whole genome shotgun (WGS) entry which is preliminary data.</text>
</comment>
<dbReference type="Proteomes" id="UP000092746">
    <property type="component" value="Unassembled WGS sequence"/>
</dbReference>
<organism evidence="2 3">
    <name type="scientific">Aggregatibacter aphrophilus</name>
    <name type="common">Haemophilus aphrophilus</name>
    <dbReference type="NCBI Taxonomy" id="732"/>
    <lineage>
        <taxon>Bacteria</taxon>
        <taxon>Pseudomonadati</taxon>
        <taxon>Pseudomonadota</taxon>
        <taxon>Gammaproteobacteria</taxon>
        <taxon>Pasteurellales</taxon>
        <taxon>Pasteurellaceae</taxon>
        <taxon>Aggregatibacter</taxon>
    </lineage>
</organism>
<gene>
    <name evidence="2" type="ORF">BBB52_02945</name>
</gene>
<reference evidence="2 3" key="1">
    <citation type="submission" date="2016-06" db="EMBL/GenBank/DDBJ databases">
        <title>Simultaneous identification of Haemophilus influenzae and Haemophilus haemolyticus using TaqMan real-time PCR.</title>
        <authorList>
            <person name="Price E.P."/>
            <person name="Sarovich D.S."/>
            <person name="Harris T."/>
            <person name="Spargo J.C."/>
            <person name="Nosworthy E."/>
            <person name="Beissbarth J."/>
            <person name="Smith-Vaughan H."/>
        </authorList>
    </citation>
    <scope>NUCLEOTIDE SEQUENCE [LARGE SCALE GENOMIC DNA]</scope>
    <source>
        <strain evidence="2 3">ATCC 7901</strain>
    </source>
</reference>
<evidence type="ECO:0000256" key="1">
    <source>
        <dbReference type="SAM" id="SignalP"/>
    </source>
</evidence>
<keyword evidence="1" id="KW-0732">Signal</keyword>
<protein>
    <submittedName>
        <fullName evidence="2">Uncharacterized protein</fullName>
    </submittedName>
</protein>
<evidence type="ECO:0000313" key="3">
    <source>
        <dbReference type="Proteomes" id="UP000092746"/>
    </source>
</evidence>
<feature type="signal peptide" evidence="1">
    <location>
        <begin position="1"/>
        <end position="19"/>
    </location>
</feature>
<accession>A0AAP7L4F2</accession>
<dbReference type="AlphaFoldDB" id="A0AAP7L4F2"/>
<proteinExistence type="predicted"/>
<feature type="chain" id="PRO_5042859346" evidence="1">
    <location>
        <begin position="20"/>
        <end position="313"/>
    </location>
</feature>
<name>A0AAP7L4F2_AGGAP</name>
<sequence length="313" mass="36001">MKNTILVFSLLFFSPLMSAKTVQSLDKVAGQIKSKEITQQYDNQMNGTPMPDEFGYLTREDERVQTLLDLLAPNAKRENLGQVSLRKWRDNQYIAVICQNSDPIKHYDWNDNSRYSECRTQYSEKGDNPVEQITLAIITLNAEGKPMLLAEPYTERYAYAPEGDFRINLIGDNLDKLQFTLYNHAENLVVGELDRLDFANYQLNKQMRAFGVRFVANVGYSGGGASNQSMALFSIIDGKLKPILNVPTYSFSDIAGEWNEDGTRQHDVNSTEYILMISSKQHDGFNDIIWHETNNKKPEKKTFRWDNKAQYYK</sequence>
<dbReference type="RefSeq" id="WP_065294897.1">
    <property type="nucleotide sequence ID" value="NZ_MAQE01000003.1"/>
</dbReference>